<dbReference type="SUPFAM" id="SSF53474">
    <property type="entry name" value="alpha/beta-Hydrolases"/>
    <property type="match status" value="1"/>
</dbReference>
<dbReference type="RefSeq" id="WP_078500741.1">
    <property type="nucleotide sequence ID" value="NZ_MSZX01000008.1"/>
</dbReference>
<evidence type="ECO:0000313" key="2">
    <source>
        <dbReference type="EMBL" id="OPA75537.1"/>
    </source>
</evidence>
<dbReference type="InterPro" id="IPR000073">
    <property type="entry name" value="AB_hydrolase_1"/>
</dbReference>
<accession>A0A1T2X6M8</accession>
<feature type="domain" description="AB hydrolase-1" evidence="1">
    <location>
        <begin position="5"/>
        <end position="230"/>
    </location>
</feature>
<proteinExistence type="predicted"/>
<dbReference type="AlphaFoldDB" id="A0A1T2X6M8"/>
<dbReference type="STRING" id="1324314.BVG16_19510"/>
<keyword evidence="3" id="KW-1185">Reference proteome</keyword>
<comment type="caution">
    <text evidence="2">The sequence shown here is derived from an EMBL/GenBank/DDBJ whole genome shotgun (WGS) entry which is preliminary data.</text>
</comment>
<dbReference type="EMBL" id="MSZX01000008">
    <property type="protein sequence ID" value="OPA75537.1"/>
    <property type="molecule type" value="Genomic_DNA"/>
</dbReference>
<organism evidence="2 3">
    <name type="scientific">Paenibacillus selenitireducens</name>
    <dbReference type="NCBI Taxonomy" id="1324314"/>
    <lineage>
        <taxon>Bacteria</taxon>
        <taxon>Bacillati</taxon>
        <taxon>Bacillota</taxon>
        <taxon>Bacilli</taxon>
        <taxon>Bacillales</taxon>
        <taxon>Paenibacillaceae</taxon>
        <taxon>Paenibacillus</taxon>
    </lineage>
</organism>
<evidence type="ECO:0000313" key="3">
    <source>
        <dbReference type="Proteomes" id="UP000190188"/>
    </source>
</evidence>
<dbReference type="OrthoDB" id="9773293at2"/>
<reference evidence="2 3" key="1">
    <citation type="submission" date="2017-01" db="EMBL/GenBank/DDBJ databases">
        <title>Genome analysis of Paenibacillus selenitrireducens ES3-24.</title>
        <authorList>
            <person name="Xu D."/>
            <person name="Yao R."/>
            <person name="Zheng S."/>
        </authorList>
    </citation>
    <scope>NUCLEOTIDE SEQUENCE [LARGE SCALE GENOMIC DNA]</scope>
    <source>
        <strain evidence="2 3">ES3-24</strain>
    </source>
</reference>
<evidence type="ECO:0000259" key="1">
    <source>
        <dbReference type="Pfam" id="PF12697"/>
    </source>
</evidence>
<dbReference type="Proteomes" id="UP000190188">
    <property type="component" value="Unassembled WGS sequence"/>
</dbReference>
<protein>
    <recommendedName>
        <fullName evidence="1">AB hydrolase-1 domain-containing protein</fullName>
    </recommendedName>
</protein>
<dbReference type="InterPro" id="IPR029058">
    <property type="entry name" value="AB_hydrolase_fold"/>
</dbReference>
<dbReference type="Pfam" id="PF12697">
    <property type="entry name" value="Abhydrolase_6"/>
    <property type="match status" value="1"/>
</dbReference>
<dbReference type="Gene3D" id="3.40.50.1820">
    <property type="entry name" value="alpha/beta hydrolase"/>
    <property type="match status" value="1"/>
</dbReference>
<sequence>MGKKLLWIHGFGTSPAIWNGFEQELDGLEHDFICYDRCNTVEELQRTVRQAVCRLLIDPSTEELHVVGWSMGGMLMIDALYQASMQDQDVLKKLGSVIMVSSSLQFTSTDRQQGWPRRIVERMQFRLQADPGSTVRDFHALLQMSSDDAEGLRHDFTREGLSAALQYLLEVNLHMPWKYLREQGQRIYWMHGMLDDICPIGAMPADLLSHEVQRMEGVGHVPFYHQRDVFLTTLRRWITDASIS</sequence>
<name>A0A1T2X6M8_9BACL</name>
<gene>
    <name evidence="2" type="ORF">BVG16_19510</name>
</gene>